<feature type="compositionally biased region" description="Basic and acidic residues" evidence="1">
    <location>
        <begin position="127"/>
        <end position="138"/>
    </location>
</feature>
<feature type="compositionally biased region" description="Basic and acidic residues" evidence="1">
    <location>
        <begin position="773"/>
        <end position="786"/>
    </location>
</feature>
<proteinExistence type="predicted"/>
<feature type="compositionally biased region" description="Basic and acidic residues" evidence="1">
    <location>
        <begin position="503"/>
        <end position="529"/>
    </location>
</feature>
<reference evidence="2" key="1">
    <citation type="submission" date="2020-06" db="EMBL/GenBank/DDBJ databases">
        <authorList>
            <consortium name="Plant Systems Biology data submission"/>
        </authorList>
    </citation>
    <scope>NUCLEOTIDE SEQUENCE</scope>
    <source>
        <strain evidence="2">D6</strain>
    </source>
</reference>
<feature type="compositionally biased region" description="Basic and acidic residues" evidence="1">
    <location>
        <begin position="405"/>
        <end position="418"/>
    </location>
</feature>
<feature type="region of interest" description="Disordered" evidence="1">
    <location>
        <begin position="1"/>
        <end position="1018"/>
    </location>
</feature>
<evidence type="ECO:0000313" key="2">
    <source>
        <dbReference type="EMBL" id="CAB9511016.1"/>
    </source>
</evidence>
<feature type="compositionally biased region" description="Polar residues" evidence="1">
    <location>
        <begin position="311"/>
        <end position="328"/>
    </location>
</feature>
<feature type="compositionally biased region" description="Basic residues" evidence="1">
    <location>
        <begin position="433"/>
        <end position="447"/>
    </location>
</feature>
<feature type="compositionally biased region" description="Acidic residues" evidence="1">
    <location>
        <begin position="579"/>
        <end position="591"/>
    </location>
</feature>
<feature type="compositionally biased region" description="Basic and acidic residues" evidence="1">
    <location>
        <begin position="617"/>
        <end position="649"/>
    </location>
</feature>
<evidence type="ECO:0000256" key="1">
    <source>
        <dbReference type="SAM" id="MobiDB-lite"/>
    </source>
</evidence>
<evidence type="ECO:0000313" key="3">
    <source>
        <dbReference type="Proteomes" id="UP001153069"/>
    </source>
</evidence>
<feature type="compositionally biased region" description="Basic and acidic residues" evidence="1">
    <location>
        <begin position="919"/>
        <end position="930"/>
    </location>
</feature>
<comment type="caution">
    <text evidence="2">The sequence shown here is derived from an EMBL/GenBank/DDBJ whole genome shotgun (WGS) entry which is preliminary data.</text>
</comment>
<dbReference type="Proteomes" id="UP001153069">
    <property type="component" value="Unassembled WGS sequence"/>
</dbReference>
<feature type="compositionally biased region" description="Basic and acidic residues" evidence="1">
    <location>
        <begin position="555"/>
        <end position="570"/>
    </location>
</feature>
<feature type="compositionally biased region" description="Polar residues" evidence="1">
    <location>
        <begin position="883"/>
        <end position="905"/>
    </location>
</feature>
<feature type="compositionally biased region" description="Polar residues" evidence="1">
    <location>
        <begin position="1"/>
        <end position="14"/>
    </location>
</feature>
<feature type="compositionally biased region" description="Basic and acidic residues" evidence="1">
    <location>
        <begin position="702"/>
        <end position="743"/>
    </location>
</feature>
<feature type="compositionally biased region" description="Basic and acidic residues" evidence="1">
    <location>
        <begin position="298"/>
        <end position="310"/>
    </location>
</feature>
<feature type="compositionally biased region" description="Basic and acidic residues" evidence="1">
    <location>
        <begin position="448"/>
        <end position="496"/>
    </location>
</feature>
<feature type="compositionally biased region" description="Basic and acidic residues" evidence="1">
    <location>
        <begin position="91"/>
        <end position="102"/>
    </location>
</feature>
<feature type="region of interest" description="Disordered" evidence="1">
    <location>
        <begin position="1044"/>
        <end position="1098"/>
    </location>
</feature>
<feature type="compositionally biased region" description="Basic and acidic residues" evidence="1">
    <location>
        <begin position="938"/>
        <end position="948"/>
    </location>
</feature>
<dbReference type="AlphaFoldDB" id="A0A9N8HEB2"/>
<gene>
    <name evidence="2" type="ORF">SEMRO_463_G148280.1</name>
</gene>
<keyword evidence="3" id="KW-1185">Reference proteome</keyword>
<dbReference type="EMBL" id="CAICTM010000462">
    <property type="protein sequence ID" value="CAB9511016.1"/>
    <property type="molecule type" value="Genomic_DNA"/>
</dbReference>
<feature type="compositionally biased region" description="Basic residues" evidence="1">
    <location>
        <begin position="596"/>
        <end position="609"/>
    </location>
</feature>
<name>A0A9N8HEB2_9STRA</name>
<feature type="compositionally biased region" description="Acidic residues" evidence="1">
    <location>
        <begin position="419"/>
        <end position="428"/>
    </location>
</feature>
<accession>A0A9N8HEB2</accession>
<feature type="compositionally biased region" description="Basic and acidic residues" evidence="1">
    <location>
        <begin position="57"/>
        <end position="66"/>
    </location>
</feature>
<organism evidence="2 3">
    <name type="scientific">Seminavis robusta</name>
    <dbReference type="NCBI Taxonomy" id="568900"/>
    <lineage>
        <taxon>Eukaryota</taxon>
        <taxon>Sar</taxon>
        <taxon>Stramenopiles</taxon>
        <taxon>Ochrophyta</taxon>
        <taxon>Bacillariophyta</taxon>
        <taxon>Bacillariophyceae</taxon>
        <taxon>Bacillariophycidae</taxon>
        <taxon>Naviculales</taxon>
        <taxon>Naviculaceae</taxon>
        <taxon>Seminavis</taxon>
    </lineage>
</organism>
<feature type="compositionally biased region" description="Basic and acidic residues" evidence="1">
    <location>
        <begin position="241"/>
        <end position="253"/>
    </location>
</feature>
<feature type="compositionally biased region" description="Acidic residues" evidence="1">
    <location>
        <begin position="17"/>
        <end position="27"/>
    </location>
</feature>
<feature type="compositionally biased region" description="Basic and acidic residues" evidence="1">
    <location>
        <begin position="184"/>
        <end position="196"/>
    </location>
</feature>
<feature type="compositionally biased region" description="Low complexity" evidence="1">
    <location>
        <begin position="394"/>
        <end position="403"/>
    </location>
</feature>
<feature type="compositionally biased region" description="Basic and acidic residues" evidence="1">
    <location>
        <begin position="347"/>
        <end position="374"/>
    </location>
</feature>
<sequence>MTTGTDVLPSKSSQDQPDFDFEGDDDFTAGFGEQATRPGLLDNIGKPDNDPVATPFEEAKTPDEPAKPSGFRRCQTDAGPSRARRHLKSTVSKEEEKEKKSPDVAPDEENADTEIPPVRGVSRQRTPRSERVAARGGDRGLSPAGNPLRRTATSGGERPRQRLGLGLKRTTSLSPGPAPRHRREPKDLSELEKEILESTSPAGHPLRQTATSGGEHRPGQRLGLKRSISLSPDASPRHRREPKDLSELEKEFVESTSPAGHPLRQKATSGGEHGPGQRLGLKRSISLSPDASPRHRRDPKDLSRLGKDVAESSNNPQNRAATSSQSVASAPGEKCHIQKKGSSMAQSERHSTSWSRRTDHGDKLPHEKEHKEEDNQPLTKGSRRGVSPRPMGHRAASSRAAVSPRHRDDSTRIPKSSEQDDCSDSDEPEAPKKRCSKGREHSRRADKHGHGEHELKRRTSKEDRHSGGDRHSKPRRTENDQATKRVSSDAEFEKSGGDLSVDETMRKRSSHGKDETMRKRSSRGNDEIRKKRSGHGHGKSGSDRHLSSKPTSRSNHGERSRSPRRTGSDHAKKHVSSETELDDSEGDLLEDDTVKKRSSHSKGRSKRSTARAPSPARARESMSKSERRPARDASPTRHSDPMSKSERRSPSRHSSPSKARNSLSKSERPVSTRASSPETAEDFTITMKWERNTPSRSNSQKSSDEKTHRKGAKAIDHEMAQSKHDHPEGHKKADCGKSREEKVSGSPGRSLKFSRDHSKRSMSPTRGATSREVVSHKVSEEGEKAVRRTPGRTISLKSSRDRSHRSTSSRRLPSGSDHGVLTSSSMPRRGLLKAASSHKGRSLSPHRICRPPQRNISDKSDGTSDSTSTGMRRSPSGGDMKRSQSSGDMKRSSSGGHISRSQGRSVSPKRMARGHSRRDKGDRDAADDSPSRSLRRSPTREGPRRRNPADIQRNQIMRGLQVQAQLEDETEEDSNQFSAHFGDFEGQDGLDASTWHPGSNKNESKPNKSLSHHAGSAAGRAAMAFSNVLNSSISAAAVKVLDGLSGSSQHGASSEHDATKKDRKFRTSVFGGKSGKTIQGPTLLGERDDLSESSDEFA</sequence>
<protein>
    <submittedName>
        <fullName evidence="2">Uncharacterized protein</fullName>
    </submittedName>
</protein>